<dbReference type="AlphaFoldDB" id="A0A7D5PE30"/>
<dbReference type="Pfam" id="PF01497">
    <property type="entry name" value="Peripla_BP_2"/>
    <property type="match status" value="1"/>
</dbReference>
<evidence type="ECO:0000256" key="3">
    <source>
        <dbReference type="ARBA" id="ARBA00022729"/>
    </source>
</evidence>
<dbReference type="Gene3D" id="3.40.50.1980">
    <property type="entry name" value="Nitrogenase molybdenum iron protein domain"/>
    <property type="match status" value="2"/>
</dbReference>
<evidence type="ECO:0000313" key="6">
    <source>
        <dbReference type="EMBL" id="QLH81680.1"/>
    </source>
</evidence>
<dbReference type="PROSITE" id="PS51257">
    <property type="entry name" value="PROKAR_LIPOPROTEIN"/>
    <property type="match status" value="1"/>
</dbReference>
<gene>
    <name evidence="6" type="ORF">HZS54_08600</name>
</gene>
<dbReference type="Proteomes" id="UP000509346">
    <property type="component" value="Chromosome"/>
</dbReference>
<dbReference type="PANTHER" id="PTHR30532">
    <property type="entry name" value="IRON III DICITRATE-BINDING PERIPLASMIC PROTEIN"/>
    <property type="match status" value="1"/>
</dbReference>
<evidence type="ECO:0000256" key="4">
    <source>
        <dbReference type="SAM" id="MobiDB-lite"/>
    </source>
</evidence>
<proteinExistence type="predicted"/>
<keyword evidence="3" id="KW-0732">Signal</keyword>
<dbReference type="OrthoDB" id="304381at2157"/>
<dbReference type="PANTHER" id="PTHR30532:SF1">
    <property type="entry name" value="IRON(3+)-HYDROXAMATE-BINDING PROTEIN FHUD"/>
    <property type="match status" value="1"/>
</dbReference>
<organism evidence="6 7">
    <name type="scientific">Halosimplex pelagicum</name>
    <dbReference type="NCBI Taxonomy" id="869886"/>
    <lineage>
        <taxon>Archaea</taxon>
        <taxon>Methanobacteriati</taxon>
        <taxon>Methanobacteriota</taxon>
        <taxon>Stenosarchaea group</taxon>
        <taxon>Halobacteria</taxon>
        <taxon>Halobacteriales</taxon>
        <taxon>Haloarculaceae</taxon>
        <taxon>Halosimplex</taxon>
    </lineage>
</organism>
<feature type="compositionally biased region" description="Basic and acidic residues" evidence="4">
    <location>
        <begin position="1"/>
        <end position="16"/>
    </location>
</feature>
<dbReference type="GeneID" id="56082643"/>
<accession>A0A7D5PE30</accession>
<feature type="region of interest" description="Disordered" evidence="4">
    <location>
        <begin position="1"/>
        <end position="20"/>
    </location>
</feature>
<evidence type="ECO:0000259" key="5">
    <source>
        <dbReference type="Pfam" id="PF01497"/>
    </source>
</evidence>
<feature type="compositionally biased region" description="Low complexity" evidence="4">
    <location>
        <begin position="63"/>
        <end position="75"/>
    </location>
</feature>
<dbReference type="EMBL" id="CP058909">
    <property type="protein sequence ID" value="QLH81680.1"/>
    <property type="molecule type" value="Genomic_DNA"/>
</dbReference>
<reference evidence="6 7" key="1">
    <citation type="submission" date="2020-07" db="EMBL/GenBank/DDBJ databases">
        <title>Halosimplex litoreum sp. nov. and Halosimplex rubrum sp. nov., isolated from different salt environments.</title>
        <authorList>
            <person name="Cui H."/>
        </authorList>
    </citation>
    <scope>NUCLEOTIDE SEQUENCE [LARGE SCALE GENOMIC DNA]</scope>
    <source>
        <strain evidence="6 7">R2</strain>
    </source>
</reference>
<dbReference type="InterPro" id="IPR051313">
    <property type="entry name" value="Bact_iron-sidero_bind"/>
</dbReference>
<protein>
    <submittedName>
        <fullName evidence="6">ABC transporter substrate-binding protein</fullName>
    </submittedName>
</protein>
<dbReference type="RefSeq" id="WP_179921907.1">
    <property type="nucleotide sequence ID" value="NZ_CP058909.1"/>
</dbReference>
<evidence type="ECO:0000256" key="2">
    <source>
        <dbReference type="ARBA" id="ARBA00022448"/>
    </source>
</evidence>
<comment type="subcellular location">
    <subcellularLocation>
        <location evidence="1">Cell envelope</location>
    </subcellularLocation>
</comment>
<feature type="region of interest" description="Disordered" evidence="4">
    <location>
        <begin position="30"/>
        <end position="80"/>
    </location>
</feature>
<feature type="domain" description="Fe/B12 periplasmic-binding" evidence="5">
    <location>
        <begin position="212"/>
        <end position="360"/>
    </location>
</feature>
<keyword evidence="7" id="KW-1185">Reference proteome</keyword>
<keyword evidence="2" id="KW-0813">Transport</keyword>
<dbReference type="KEGG" id="hpel:HZS54_08600"/>
<sequence length="416" mass="45343">MAKDVDEPAEPTRRDYLTYGGTIVGGGLIAGCSGDSGSDGGDGSTDAGATDAGTPTPTPEPNTPTATPTETATPESESYSVTMAPAGAVEFDSVPETWMAYYSTYGDMGLALGQLDGLQALVYRDSWTTQFYDALPGVDVSLDGVQQLFKSGFGKEALYEIDADAYLVDSEFASLKHDSITTEDFDEVAGNVGPVIGNYIRRSGGDWREYPTYSLYEAFEKIAEVFQERERYEAIEAVHDEFVADLEEDLPPAGERPQIGLVSAYSDFPNGSLDAYPIGDGNGKKQYQDLGVGDGFGEYIDGSYASWDYEQLLEADPEILVFPYAYELSASEFEERIDGLRSHPVGERLTAVENGRLYRGGTSYQGPILNLLQTEVAAKQFYPEQFGEWNGLETLQDEDAQLFDHQRVADVINGEF</sequence>
<dbReference type="InterPro" id="IPR002491">
    <property type="entry name" value="ABC_transptr_periplasmic_BD"/>
</dbReference>
<evidence type="ECO:0000313" key="7">
    <source>
        <dbReference type="Proteomes" id="UP000509346"/>
    </source>
</evidence>
<name>A0A7D5PE30_9EURY</name>
<dbReference type="SUPFAM" id="SSF53807">
    <property type="entry name" value="Helical backbone' metal receptor"/>
    <property type="match status" value="1"/>
</dbReference>
<evidence type="ECO:0000256" key="1">
    <source>
        <dbReference type="ARBA" id="ARBA00004196"/>
    </source>
</evidence>
<feature type="compositionally biased region" description="Low complexity" evidence="4">
    <location>
        <begin position="44"/>
        <end position="55"/>
    </location>
</feature>